<gene>
    <name evidence="8" type="ORF">GCM10011572_23250</name>
    <name evidence="9" type="ORF">GM672_23235</name>
</gene>
<feature type="modified residue" description="4-aspartylphosphate" evidence="4">
    <location>
        <position position="492"/>
    </location>
</feature>
<dbReference type="Pfam" id="PF02518">
    <property type="entry name" value="HATPase_c"/>
    <property type="match status" value="1"/>
</dbReference>
<evidence type="ECO:0000256" key="2">
    <source>
        <dbReference type="ARBA" id="ARBA00012438"/>
    </source>
</evidence>
<dbReference type="InterPro" id="IPR036097">
    <property type="entry name" value="HisK_dim/P_sf"/>
</dbReference>
<dbReference type="EC" id="2.7.13.3" evidence="2"/>
<keyword evidence="3 4" id="KW-0597">Phosphoprotein</keyword>
<evidence type="ECO:0000313" key="9">
    <source>
        <dbReference type="EMBL" id="MTV55644.1"/>
    </source>
</evidence>
<dbReference type="Pfam" id="PF00072">
    <property type="entry name" value="Response_reg"/>
    <property type="match status" value="1"/>
</dbReference>
<reference evidence="8" key="1">
    <citation type="journal article" date="2014" name="Int. J. Syst. Evol. Microbiol.">
        <title>Complete genome of a new Firmicutes species belonging to the dominant human colonic microbiota ('Ruminococcus bicirculans') reveals two chromosomes and a selective capacity to utilize plant glucans.</title>
        <authorList>
            <consortium name="NISC Comparative Sequencing Program"/>
            <person name="Wegmann U."/>
            <person name="Louis P."/>
            <person name="Goesmann A."/>
            <person name="Henrissat B."/>
            <person name="Duncan S.H."/>
            <person name="Flint H.J."/>
        </authorList>
    </citation>
    <scope>NUCLEOTIDE SEQUENCE</scope>
    <source>
        <strain evidence="8">CGMCC 1.15931</strain>
    </source>
</reference>
<feature type="domain" description="Histidine kinase" evidence="6">
    <location>
        <begin position="207"/>
        <end position="423"/>
    </location>
</feature>
<dbReference type="RefSeq" id="WP_155472907.1">
    <property type="nucleotide sequence ID" value="NZ_BMKG01000008.1"/>
</dbReference>
<reference evidence="11" key="2">
    <citation type="journal article" date="2019" name="Int. J. Syst. Evol. Microbiol.">
        <title>The Global Catalogue of Microorganisms (GCM) 10K type strain sequencing project: providing services to taxonomists for standard genome sequencing and annotation.</title>
        <authorList>
            <consortium name="The Broad Institute Genomics Platform"/>
            <consortium name="The Broad Institute Genome Sequencing Center for Infectious Disease"/>
            <person name="Wu L."/>
            <person name="Ma J."/>
        </authorList>
    </citation>
    <scope>NUCLEOTIDE SEQUENCE [LARGE SCALE GENOMIC DNA]</scope>
    <source>
        <strain evidence="11">CGMCC 1.15931</strain>
    </source>
</reference>
<dbReference type="Pfam" id="PF00512">
    <property type="entry name" value="HisKA"/>
    <property type="match status" value="1"/>
</dbReference>
<dbReference type="OrthoDB" id="9177042at2"/>
<evidence type="ECO:0000259" key="7">
    <source>
        <dbReference type="PROSITE" id="PS50110"/>
    </source>
</evidence>
<dbReference type="EMBL" id="WNKZ01000095">
    <property type="protein sequence ID" value="MTV55644.1"/>
    <property type="molecule type" value="Genomic_DNA"/>
</dbReference>
<dbReference type="InterPro" id="IPR036890">
    <property type="entry name" value="HATPase_C_sf"/>
</dbReference>
<dbReference type="PROSITE" id="PS50110">
    <property type="entry name" value="RESPONSE_REGULATORY"/>
    <property type="match status" value="1"/>
</dbReference>
<dbReference type="GO" id="GO:0000155">
    <property type="term" value="F:phosphorelay sensor kinase activity"/>
    <property type="evidence" value="ECO:0007669"/>
    <property type="project" value="InterPro"/>
</dbReference>
<dbReference type="InterPro" id="IPR011006">
    <property type="entry name" value="CheY-like_superfamily"/>
</dbReference>
<keyword evidence="8" id="KW-0808">Transferase</keyword>
<comment type="catalytic activity">
    <reaction evidence="1">
        <text>ATP + protein L-histidine = ADP + protein N-phospho-L-histidine.</text>
        <dbReference type="EC" id="2.7.13.3"/>
    </reaction>
</comment>
<dbReference type="SUPFAM" id="SSF47384">
    <property type="entry name" value="Homodimeric domain of signal transducing histidine kinase"/>
    <property type="match status" value="1"/>
</dbReference>
<feature type="domain" description="Response regulatory" evidence="7">
    <location>
        <begin position="443"/>
        <end position="555"/>
    </location>
</feature>
<dbReference type="CDD" id="cd00082">
    <property type="entry name" value="HisKA"/>
    <property type="match status" value="1"/>
</dbReference>
<evidence type="ECO:0000259" key="6">
    <source>
        <dbReference type="PROSITE" id="PS50109"/>
    </source>
</evidence>
<reference evidence="8" key="4">
    <citation type="submission" date="2024-05" db="EMBL/GenBank/DDBJ databases">
        <authorList>
            <person name="Sun Q."/>
            <person name="Zhou Y."/>
        </authorList>
    </citation>
    <scope>NUCLEOTIDE SEQUENCE</scope>
    <source>
        <strain evidence="8">CGMCC 1.15931</strain>
    </source>
</reference>
<reference evidence="9 10" key="3">
    <citation type="submission" date="2019-11" db="EMBL/GenBank/DDBJ databases">
        <title>Type strains purchased from KCTC, JCM and DSMZ.</title>
        <authorList>
            <person name="Lu H."/>
        </authorList>
    </citation>
    <scope>NUCLEOTIDE SEQUENCE [LARGE SCALE GENOMIC DNA]</scope>
    <source>
        <strain evidence="9 10">KCTC 52429</strain>
    </source>
</reference>
<dbReference type="InterPro" id="IPR001789">
    <property type="entry name" value="Sig_transdc_resp-reg_receiver"/>
</dbReference>
<dbReference type="PROSITE" id="PS50109">
    <property type="entry name" value="HIS_KIN"/>
    <property type="match status" value="1"/>
</dbReference>
<keyword evidence="8" id="KW-0418">Kinase</keyword>
<dbReference type="PANTHER" id="PTHR43065">
    <property type="entry name" value="SENSOR HISTIDINE KINASE"/>
    <property type="match status" value="1"/>
</dbReference>
<dbReference type="SUPFAM" id="SSF55874">
    <property type="entry name" value="ATPase domain of HSP90 chaperone/DNA topoisomerase II/histidine kinase"/>
    <property type="match status" value="1"/>
</dbReference>
<dbReference type="SUPFAM" id="SSF52172">
    <property type="entry name" value="CheY-like"/>
    <property type="match status" value="1"/>
</dbReference>
<dbReference type="AlphaFoldDB" id="A0A6I3T2L9"/>
<dbReference type="Proteomes" id="UP000622638">
    <property type="component" value="Unassembled WGS sequence"/>
</dbReference>
<evidence type="ECO:0000313" key="10">
    <source>
        <dbReference type="Proteomes" id="UP000430634"/>
    </source>
</evidence>
<sequence>MTPASGNEERVLVLAPRGRDADVIAGVVGRDGIACVPVPDLAVLLGQMRMGAAAAVIAEEALTGGDCRPLVAWLEGQEPWSDFPIVLLLSKRVGRIDPGLQALIAALGNVILLERPLSAETLASAAGSVLRARRRQYQARRVLAERQAATAQVAALNATLEAKVEQRTRALAQANDRLTSEVIEREKAQQAMLQYQKMESLGRLTGGVAHDFNNLLNVVQGSMELILAVSADETVRRRAQTAQAACVRGARLTTQLLAFARSQTLDLQPLAVQRMFESVTQLARPLLGAGIELIVTVGPGADYILGDASQMEMALLNLVINARDATLDNGRIVIRASRGKPPPGLRDDIGYVRIAVSDNGTGMSPEVAAKVFEPFFTTKGVGKGTGLGLSQVYGMTQQSGGAARIESLQGEGTTVEIWLPAADAGEARAPGEVVPQGAIAGSRLLVVEDDEFVRACMVDTLTALGCVVRQASNGDEAVRALAQDRPDLLLTDYLMPGMTGAELARSARDRYPDLPVIVATGYADMEAIQASIGEGMVLRKPFQMAELGAAVGKALSAGRSMLSQASSAPS</sequence>
<dbReference type="Gene3D" id="3.30.565.10">
    <property type="entry name" value="Histidine kinase-like ATPase, C-terminal domain"/>
    <property type="match status" value="1"/>
</dbReference>
<dbReference type="SMART" id="SM00388">
    <property type="entry name" value="HisKA"/>
    <property type="match status" value="1"/>
</dbReference>
<dbReference type="Proteomes" id="UP000430634">
    <property type="component" value="Unassembled WGS sequence"/>
</dbReference>
<name>A0A6I3T2L9_9BURK</name>
<keyword evidence="5" id="KW-0175">Coiled coil</keyword>
<dbReference type="PANTHER" id="PTHR43065:SF49">
    <property type="entry name" value="HISTIDINE KINASE"/>
    <property type="match status" value="1"/>
</dbReference>
<dbReference type="InterPro" id="IPR003594">
    <property type="entry name" value="HATPase_dom"/>
</dbReference>
<accession>A0A6I3T2L9</accession>
<evidence type="ECO:0000256" key="5">
    <source>
        <dbReference type="SAM" id="Coils"/>
    </source>
</evidence>
<dbReference type="Gene3D" id="1.10.287.130">
    <property type="match status" value="1"/>
</dbReference>
<dbReference type="SMART" id="SM00387">
    <property type="entry name" value="HATPase_c"/>
    <property type="match status" value="1"/>
</dbReference>
<dbReference type="InterPro" id="IPR004358">
    <property type="entry name" value="Sig_transdc_His_kin-like_C"/>
</dbReference>
<keyword evidence="11" id="KW-1185">Reference proteome</keyword>
<dbReference type="EMBL" id="BMKG01000008">
    <property type="protein sequence ID" value="GGC00577.1"/>
    <property type="molecule type" value="Genomic_DNA"/>
</dbReference>
<proteinExistence type="predicted"/>
<feature type="coiled-coil region" evidence="5">
    <location>
        <begin position="146"/>
        <end position="191"/>
    </location>
</feature>
<dbReference type="Gene3D" id="3.40.50.2300">
    <property type="match status" value="1"/>
</dbReference>
<evidence type="ECO:0000256" key="3">
    <source>
        <dbReference type="ARBA" id="ARBA00022553"/>
    </source>
</evidence>
<dbReference type="InterPro" id="IPR005467">
    <property type="entry name" value="His_kinase_dom"/>
</dbReference>
<dbReference type="PRINTS" id="PR00344">
    <property type="entry name" value="BCTRLSENSOR"/>
</dbReference>
<comment type="caution">
    <text evidence="9">The sequence shown here is derived from an EMBL/GenBank/DDBJ whole genome shotgun (WGS) entry which is preliminary data.</text>
</comment>
<evidence type="ECO:0000313" key="8">
    <source>
        <dbReference type="EMBL" id="GGC00577.1"/>
    </source>
</evidence>
<dbReference type="InterPro" id="IPR003661">
    <property type="entry name" value="HisK_dim/P_dom"/>
</dbReference>
<dbReference type="SMART" id="SM00448">
    <property type="entry name" value="REC"/>
    <property type="match status" value="1"/>
</dbReference>
<protein>
    <recommendedName>
        <fullName evidence="2">histidine kinase</fullName>
        <ecNumber evidence="2">2.7.13.3</ecNumber>
    </recommendedName>
</protein>
<evidence type="ECO:0000313" key="11">
    <source>
        <dbReference type="Proteomes" id="UP000622638"/>
    </source>
</evidence>
<organism evidence="9 10">
    <name type="scientific">Pseudoduganella buxea</name>
    <dbReference type="NCBI Taxonomy" id="1949069"/>
    <lineage>
        <taxon>Bacteria</taxon>
        <taxon>Pseudomonadati</taxon>
        <taxon>Pseudomonadota</taxon>
        <taxon>Betaproteobacteria</taxon>
        <taxon>Burkholderiales</taxon>
        <taxon>Oxalobacteraceae</taxon>
        <taxon>Telluria group</taxon>
        <taxon>Pseudoduganella</taxon>
    </lineage>
</organism>
<evidence type="ECO:0000256" key="1">
    <source>
        <dbReference type="ARBA" id="ARBA00000085"/>
    </source>
</evidence>
<evidence type="ECO:0000256" key="4">
    <source>
        <dbReference type="PROSITE-ProRule" id="PRU00169"/>
    </source>
</evidence>